<feature type="domain" description="Peptidase A1" evidence="3">
    <location>
        <begin position="69"/>
        <end position="469"/>
    </location>
</feature>
<dbReference type="AlphaFoldDB" id="A0A9P6AZQ5"/>
<dbReference type="Gene3D" id="2.40.70.10">
    <property type="entry name" value="Acid Proteases"/>
    <property type="match status" value="2"/>
</dbReference>
<organism evidence="4 5">
    <name type="scientific">Hydnum rufescens UP504</name>
    <dbReference type="NCBI Taxonomy" id="1448309"/>
    <lineage>
        <taxon>Eukaryota</taxon>
        <taxon>Fungi</taxon>
        <taxon>Dikarya</taxon>
        <taxon>Basidiomycota</taxon>
        <taxon>Agaricomycotina</taxon>
        <taxon>Agaricomycetes</taxon>
        <taxon>Cantharellales</taxon>
        <taxon>Hydnaceae</taxon>
        <taxon>Hydnum</taxon>
    </lineage>
</organism>
<keyword evidence="5" id="KW-1185">Reference proteome</keyword>
<protein>
    <recommendedName>
        <fullName evidence="3">Peptidase A1 domain-containing protein</fullName>
    </recommendedName>
</protein>
<evidence type="ECO:0000313" key="4">
    <source>
        <dbReference type="EMBL" id="KAF9513751.1"/>
    </source>
</evidence>
<reference evidence="4" key="1">
    <citation type="journal article" date="2020" name="Nat. Commun.">
        <title>Large-scale genome sequencing of mycorrhizal fungi provides insights into the early evolution of symbiotic traits.</title>
        <authorList>
            <person name="Miyauchi S."/>
            <person name="Kiss E."/>
            <person name="Kuo A."/>
            <person name="Drula E."/>
            <person name="Kohler A."/>
            <person name="Sanchez-Garcia M."/>
            <person name="Morin E."/>
            <person name="Andreopoulos B."/>
            <person name="Barry K.W."/>
            <person name="Bonito G."/>
            <person name="Buee M."/>
            <person name="Carver A."/>
            <person name="Chen C."/>
            <person name="Cichocki N."/>
            <person name="Clum A."/>
            <person name="Culley D."/>
            <person name="Crous P.W."/>
            <person name="Fauchery L."/>
            <person name="Girlanda M."/>
            <person name="Hayes R.D."/>
            <person name="Keri Z."/>
            <person name="LaButti K."/>
            <person name="Lipzen A."/>
            <person name="Lombard V."/>
            <person name="Magnuson J."/>
            <person name="Maillard F."/>
            <person name="Murat C."/>
            <person name="Nolan M."/>
            <person name="Ohm R.A."/>
            <person name="Pangilinan J."/>
            <person name="Pereira M.F."/>
            <person name="Perotto S."/>
            <person name="Peter M."/>
            <person name="Pfister S."/>
            <person name="Riley R."/>
            <person name="Sitrit Y."/>
            <person name="Stielow J.B."/>
            <person name="Szollosi G."/>
            <person name="Zifcakova L."/>
            <person name="Stursova M."/>
            <person name="Spatafora J.W."/>
            <person name="Tedersoo L."/>
            <person name="Vaario L.M."/>
            <person name="Yamada A."/>
            <person name="Yan M."/>
            <person name="Wang P."/>
            <person name="Xu J."/>
            <person name="Bruns T."/>
            <person name="Baldrian P."/>
            <person name="Vilgalys R."/>
            <person name="Dunand C."/>
            <person name="Henrissat B."/>
            <person name="Grigoriev I.V."/>
            <person name="Hibbett D."/>
            <person name="Nagy L.G."/>
            <person name="Martin F.M."/>
        </authorList>
    </citation>
    <scope>NUCLEOTIDE SEQUENCE</scope>
    <source>
        <strain evidence="4">UP504</strain>
    </source>
</reference>
<dbReference type="PANTHER" id="PTHR47966:SF51">
    <property type="entry name" value="BETA-SITE APP-CLEAVING ENZYME, ISOFORM A-RELATED"/>
    <property type="match status" value="1"/>
</dbReference>
<dbReference type="OrthoDB" id="3089at2759"/>
<proteinExistence type="inferred from homology"/>
<dbReference type="InterPro" id="IPR001461">
    <property type="entry name" value="Aspartic_peptidase_A1"/>
</dbReference>
<dbReference type="InterPro" id="IPR021109">
    <property type="entry name" value="Peptidase_aspartic_dom_sf"/>
</dbReference>
<name>A0A9P6AZQ5_9AGAM</name>
<dbReference type="EMBL" id="MU128968">
    <property type="protein sequence ID" value="KAF9513751.1"/>
    <property type="molecule type" value="Genomic_DNA"/>
</dbReference>
<dbReference type="InterPro" id="IPR034164">
    <property type="entry name" value="Pepsin-like_dom"/>
</dbReference>
<accession>A0A9P6AZQ5</accession>
<keyword evidence="2" id="KW-0732">Signal</keyword>
<evidence type="ECO:0000256" key="2">
    <source>
        <dbReference type="SAM" id="SignalP"/>
    </source>
</evidence>
<dbReference type="Pfam" id="PF00026">
    <property type="entry name" value="Asp"/>
    <property type="match status" value="2"/>
</dbReference>
<gene>
    <name evidence="4" type="ORF">BS47DRAFT_1343746</name>
</gene>
<evidence type="ECO:0000259" key="3">
    <source>
        <dbReference type="PROSITE" id="PS51767"/>
    </source>
</evidence>
<dbReference type="PRINTS" id="PR00792">
    <property type="entry name" value="PEPSIN"/>
</dbReference>
<comment type="similarity">
    <text evidence="1">Belongs to the peptidase A1 family.</text>
</comment>
<comment type="caution">
    <text evidence="4">The sequence shown here is derived from an EMBL/GenBank/DDBJ whole genome shotgun (WGS) entry which is preliminary data.</text>
</comment>
<evidence type="ECO:0000256" key="1">
    <source>
        <dbReference type="ARBA" id="ARBA00007447"/>
    </source>
</evidence>
<dbReference type="PROSITE" id="PS51767">
    <property type="entry name" value="PEPTIDASE_A1"/>
    <property type="match status" value="1"/>
</dbReference>
<dbReference type="GO" id="GO:0006508">
    <property type="term" value="P:proteolysis"/>
    <property type="evidence" value="ECO:0007669"/>
    <property type="project" value="InterPro"/>
</dbReference>
<dbReference type="PANTHER" id="PTHR47966">
    <property type="entry name" value="BETA-SITE APP-CLEAVING ENZYME, ISOFORM A-RELATED"/>
    <property type="match status" value="1"/>
</dbReference>
<dbReference type="GO" id="GO:0004190">
    <property type="term" value="F:aspartic-type endopeptidase activity"/>
    <property type="evidence" value="ECO:0007669"/>
    <property type="project" value="InterPro"/>
</dbReference>
<feature type="signal peptide" evidence="2">
    <location>
        <begin position="1"/>
        <end position="24"/>
    </location>
</feature>
<dbReference type="Proteomes" id="UP000886523">
    <property type="component" value="Unassembled WGS sequence"/>
</dbReference>
<sequence length="584" mass="61731">MLQHCKHVLLLTLCCCLFSTITVAHIQQTSSPSRRGVHVPIYARDSTALDRRSLGSGSIGLGDYQDIAYNVLVRIGNISLPLLLDSGSADLWTIADTCKNNCTRGLPVYPHKSFNYSGVDARLFYGDTATGTYAFGPVGKDTVNIAGVAIQNQYFAAINETDTNVVYTNSVGLLGLGFPVNSVIWNALFIQEYPAGANTTITVISTSITPTPSSPSIYKRSTLLRDNNYVEFGDMKNLATVDQLLATFITNGPVVARMGFSGLLAEPSFTITLQRDSLDIGGNIGMLSLGELPPGVLNNSLTWVPIRLYTSEEGGIPSSPAAPNEVPIDNVYLDGQALPQSTLSTGVSLSALIDTGNSLIRGPRDVVATIYERISGSNTTSTYDCLTPHTLEFSIGGQKFPIDPRDFGWQAAANSIQTCNASIVATDPPSKGFLYAWSLGDPFLKSVLASFYYGNLTHPSVDPPRLGFVSTVPQNAAELLIAAVKSSINNFPAIIEPPLNGTPNASQTGVAGVALAPTLPALPSSVISPSASKSADTLVTTKPSVPSSSPTKSNGTRLASSRLDICIGIIFVILTSSSPLAMLV</sequence>
<dbReference type="InterPro" id="IPR033121">
    <property type="entry name" value="PEPTIDASE_A1"/>
</dbReference>
<feature type="chain" id="PRO_5040391848" description="Peptidase A1 domain-containing protein" evidence="2">
    <location>
        <begin position="25"/>
        <end position="584"/>
    </location>
</feature>
<dbReference type="SUPFAM" id="SSF50630">
    <property type="entry name" value="Acid proteases"/>
    <property type="match status" value="1"/>
</dbReference>
<evidence type="ECO:0000313" key="5">
    <source>
        <dbReference type="Proteomes" id="UP000886523"/>
    </source>
</evidence>
<dbReference type="CDD" id="cd05471">
    <property type="entry name" value="pepsin_like"/>
    <property type="match status" value="1"/>
</dbReference>